<dbReference type="SMART" id="SM00448">
    <property type="entry name" value="REC"/>
    <property type="match status" value="1"/>
</dbReference>
<feature type="domain" description="HTH araC/xylS-type" evidence="6">
    <location>
        <begin position="349"/>
        <end position="447"/>
    </location>
</feature>
<dbReference type="RefSeq" id="WP_183596911.1">
    <property type="nucleotide sequence ID" value="NZ_JACHXK010000001.1"/>
</dbReference>
<evidence type="ECO:0000259" key="7">
    <source>
        <dbReference type="PROSITE" id="PS50110"/>
    </source>
</evidence>
<evidence type="ECO:0000256" key="1">
    <source>
        <dbReference type="ARBA" id="ARBA00023015"/>
    </source>
</evidence>
<dbReference type="SUPFAM" id="SSF52172">
    <property type="entry name" value="CheY-like"/>
    <property type="match status" value="1"/>
</dbReference>
<feature type="domain" description="Response regulatory" evidence="7">
    <location>
        <begin position="3"/>
        <end position="120"/>
    </location>
</feature>
<protein>
    <submittedName>
        <fullName evidence="8">Two-component system response regulator YesN</fullName>
    </submittedName>
</protein>
<proteinExistence type="predicted"/>
<dbReference type="PROSITE" id="PS01124">
    <property type="entry name" value="HTH_ARAC_FAMILY_2"/>
    <property type="match status" value="1"/>
</dbReference>
<dbReference type="Pfam" id="PF00072">
    <property type="entry name" value="Response_reg"/>
    <property type="match status" value="1"/>
</dbReference>
<dbReference type="CDD" id="cd17536">
    <property type="entry name" value="REC_YesN-like"/>
    <property type="match status" value="1"/>
</dbReference>
<evidence type="ECO:0000313" key="9">
    <source>
        <dbReference type="Proteomes" id="UP000570361"/>
    </source>
</evidence>
<sequence length="454" mass="50756">MYRLLIADDEDLEREGLEWIVSKMMPGQFEVIHAANGRIAIERAEELRPHIVFMDVNMPGIQGLAALREIKARLPGAKLVLVTAYDYFAYAKEALTLGVKEYIVKPASREQVVTVLSQLVQELEQEKQRRTEELALRHQIAELLPLAENELALMLMADHVQQVGSAQLSEWIHFPLEQACAVVVAFPERLNVAESKKLYDSIRSLVKSTAGSCIISSLIERHMTIFVRGLVPSADLSSVDRQRVIRFAESLAEQAVRIAGLEVRIGIGSVQNGAEGLRHSYYEAVFASTCQAEGAAVCHFEELKEGGSGIAIPPDGELPGGDGPTGAYVLSALQRIREEREQQTVSVLDRAKQYMRERFTEELSLEEVADYVHLNAHYFSKVFKQQVGETFIDYLTSLRIDRAKSLIADDQLSLKEVCFAAGYRDPNYFSRVFKKVTGVTPTEYRSALKEAKHG</sequence>
<keyword evidence="3" id="KW-0804">Transcription</keyword>
<dbReference type="Gene3D" id="3.40.50.2300">
    <property type="match status" value="1"/>
</dbReference>
<dbReference type="InterPro" id="IPR009057">
    <property type="entry name" value="Homeodomain-like_sf"/>
</dbReference>
<evidence type="ECO:0000256" key="5">
    <source>
        <dbReference type="SAM" id="Coils"/>
    </source>
</evidence>
<accession>A0A7W5AUX4</accession>
<reference evidence="8 9" key="1">
    <citation type="submission" date="2020-08" db="EMBL/GenBank/DDBJ databases">
        <title>Genomic Encyclopedia of Type Strains, Phase III (KMG-III): the genomes of soil and plant-associated and newly described type strains.</title>
        <authorList>
            <person name="Whitman W."/>
        </authorList>
    </citation>
    <scope>NUCLEOTIDE SEQUENCE [LARGE SCALE GENOMIC DNA]</scope>
    <source>
        <strain evidence="8 9">CECT 5862</strain>
    </source>
</reference>
<dbReference type="SUPFAM" id="SSF46689">
    <property type="entry name" value="Homeodomain-like"/>
    <property type="match status" value="2"/>
</dbReference>
<dbReference type="PRINTS" id="PR00032">
    <property type="entry name" value="HTHARAC"/>
</dbReference>
<dbReference type="AlphaFoldDB" id="A0A7W5AUX4"/>
<dbReference type="Gene3D" id="1.10.10.60">
    <property type="entry name" value="Homeodomain-like"/>
    <property type="match status" value="2"/>
</dbReference>
<dbReference type="Proteomes" id="UP000570361">
    <property type="component" value="Unassembled WGS sequence"/>
</dbReference>
<evidence type="ECO:0000256" key="3">
    <source>
        <dbReference type="ARBA" id="ARBA00023163"/>
    </source>
</evidence>
<keyword evidence="2" id="KW-0238">DNA-binding</keyword>
<feature type="coiled-coil region" evidence="5">
    <location>
        <begin position="109"/>
        <end position="136"/>
    </location>
</feature>
<evidence type="ECO:0000256" key="2">
    <source>
        <dbReference type="ARBA" id="ARBA00023125"/>
    </source>
</evidence>
<dbReference type="PANTHER" id="PTHR43280:SF2">
    <property type="entry name" value="HTH-TYPE TRANSCRIPTIONAL REGULATOR EXSA"/>
    <property type="match status" value="1"/>
</dbReference>
<feature type="modified residue" description="4-aspartylphosphate" evidence="4">
    <location>
        <position position="55"/>
    </location>
</feature>
<dbReference type="InterPro" id="IPR011006">
    <property type="entry name" value="CheY-like_superfamily"/>
</dbReference>
<evidence type="ECO:0000256" key="4">
    <source>
        <dbReference type="PROSITE-ProRule" id="PRU00169"/>
    </source>
</evidence>
<dbReference type="InterPro" id="IPR001789">
    <property type="entry name" value="Sig_transdc_resp-reg_receiver"/>
</dbReference>
<dbReference type="InterPro" id="IPR041522">
    <property type="entry name" value="CdaR_GGDEF"/>
</dbReference>
<keyword evidence="4" id="KW-0597">Phosphoprotein</keyword>
<evidence type="ECO:0000259" key="6">
    <source>
        <dbReference type="PROSITE" id="PS01124"/>
    </source>
</evidence>
<dbReference type="GO" id="GO:0000160">
    <property type="term" value="P:phosphorelay signal transduction system"/>
    <property type="evidence" value="ECO:0007669"/>
    <property type="project" value="InterPro"/>
</dbReference>
<dbReference type="InterPro" id="IPR018062">
    <property type="entry name" value="HTH_AraC-typ_CS"/>
</dbReference>
<name>A0A7W5AUX4_9BACL</name>
<keyword evidence="5" id="KW-0175">Coiled coil</keyword>
<dbReference type="PANTHER" id="PTHR43280">
    <property type="entry name" value="ARAC-FAMILY TRANSCRIPTIONAL REGULATOR"/>
    <property type="match status" value="1"/>
</dbReference>
<evidence type="ECO:0000313" key="8">
    <source>
        <dbReference type="EMBL" id="MBB3108636.1"/>
    </source>
</evidence>
<dbReference type="InterPro" id="IPR018060">
    <property type="entry name" value="HTH_AraC"/>
</dbReference>
<comment type="caution">
    <text evidence="8">The sequence shown here is derived from an EMBL/GenBank/DDBJ whole genome shotgun (WGS) entry which is preliminary data.</text>
</comment>
<organism evidence="8 9">
    <name type="scientific">Paenibacillus phyllosphaerae</name>
    <dbReference type="NCBI Taxonomy" id="274593"/>
    <lineage>
        <taxon>Bacteria</taxon>
        <taxon>Bacillati</taxon>
        <taxon>Bacillota</taxon>
        <taxon>Bacilli</taxon>
        <taxon>Bacillales</taxon>
        <taxon>Paenibacillaceae</taxon>
        <taxon>Paenibacillus</taxon>
    </lineage>
</organism>
<dbReference type="EMBL" id="JACHXK010000001">
    <property type="protein sequence ID" value="MBB3108636.1"/>
    <property type="molecule type" value="Genomic_DNA"/>
</dbReference>
<dbReference type="PROSITE" id="PS00041">
    <property type="entry name" value="HTH_ARAC_FAMILY_1"/>
    <property type="match status" value="1"/>
</dbReference>
<gene>
    <name evidence="8" type="ORF">FHS18_000664</name>
</gene>
<dbReference type="Pfam" id="PF12833">
    <property type="entry name" value="HTH_18"/>
    <property type="match status" value="1"/>
</dbReference>
<dbReference type="InterPro" id="IPR020449">
    <property type="entry name" value="Tscrpt_reg_AraC-type_HTH"/>
</dbReference>
<dbReference type="GO" id="GO:0003700">
    <property type="term" value="F:DNA-binding transcription factor activity"/>
    <property type="evidence" value="ECO:0007669"/>
    <property type="project" value="InterPro"/>
</dbReference>
<dbReference type="PROSITE" id="PS50110">
    <property type="entry name" value="RESPONSE_REGULATORY"/>
    <property type="match status" value="1"/>
</dbReference>
<keyword evidence="1" id="KW-0805">Transcription regulation</keyword>
<dbReference type="Pfam" id="PF17853">
    <property type="entry name" value="GGDEF_2"/>
    <property type="match status" value="1"/>
</dbReference>
<dbReference type="SMART" id="SM00342">
    <property type="entry name" value="HTH_ARAC"/>
    <property type="match status" value="1"/>
</dbReference>
<dbReference type="GO" id="GO:0043565">
    <property type="term" value="F:sequence-specific DNA binding"/>
    <property type="evidence" value="ECO:0007669"/>
    <property type="project" value="InterPro"/>
</dbReference>
<keyword evidence="9" id="KW-1185">Reference proteome</keyword>